<dbReference type="InterPro" id="IPR050796">
    <property type="entry name" value="SCF_F-box_component"/>
</dbReference>
<reference evidence="2 3" key="2">
    <citation type="submission" date="2024-10" db="EMBL/GenBank/DDBJ databases">
        <authorList>
            <person name="Ryan C."/>
        </authorList>
    </citation>
    <scope>NUCLEOTIDE SEQUENCE [LARGE SCALE GENOMIC DNA]</scope>
</reference>
<reference evidence="3" key="1">
    <citation type="submission" date="2024-06" db="EMBL/GenBank/DDBJ databases">
        <authorList>
            <person name="Ryan C."/>
        </authorList>
    </citation>
    <scope>NUCLEOTIDE SEQUENCE [LARGE SCALE GENOMIC DNA]</scope>
</reference>
<proteinExistence type="predicted"/>
<feature type="domain" description="F-box" evidence="1">
    <location>
        <begin position="8"/>
        <end position="53"/>
    </location>
</feature>
<dbReference type="Gene3D" id="1.20.1280.50">
    <property type="match status" value="1"/>
</dbReference>
<dbReference type="InterPro" id="IPR036047">
    <property type="entry name" value="F-box-like_dom_sf"/>
</dbReference>
<evidence type="ECO:0000313" key="3">
    <source>
        <dbReference type="Proteomes" id="UP001497457"/>
    </source>
</evidence>
<dbReference type="SMART" id="SM00256">
    <property type="entry name" value="FBOX"/>
    <property type="match status" value="1"/>
</dbReference>
<dbReference type="EMBL" id="OZ075125">
    <property type="protein sequence ID" value="CAL4933214.1"/>
    <property type="molecule type" value="Genomic_DNA"/>
</dbReference>
<organism evidence="2 3">
    <name type="scientific">Urochloa decumbens</name>
    <dbReference type="NCBI Taxonomy" id="240449"/>
    <lineage>
        <taxon>Eukaryota</taxon>
        <taxon>Viridiplantae</taxon>
        <taxon>Streptophyta</taxon>
        <taxon>Embryophyta</taxon>
        <taxon>Tracheophyta</taxon>
        <taxon>Spermatophyta</taxon>
        <taxon>Magnoliopsida</taxon>
        <taxon>Liliopsida</taxon>
        <taxon>Poales</taxon>
        <taxon>Poaceae</taxon>
        <taxon>PACMAD clade</taxon>
        <taxon>Panicoideae</taxon>
        <taxon>Panicodae</taxon>
        <taxon>Paniceae</taxon>
        <taxon>Melinidinae</taxon>
        <taxon>Urochloa</taxon>
    </lineage>
</organism>
<gene>
    <name evidence="2" type="ORF">URODEC1_LOCUS28010</name>
</gene>
<protein>
    <recommendedName>
        <fullName evidence="1">F-box domain-containing protein</fullName>
    </recommendedName>
</protein>
<evidence type="ECO:0000259" key="1">
    <source>
        <dbReference type="PROSITE" id="PS50181"/>
    </source>
</evidence>
<dbReference type="AlphaFoldDB" id="A0ABC8XUX2"/>
<dbReference type="PROSITE" id="PS50181">
    <property type="entry name" value="FBOX"/>
    <property type="match status" value="1"/>
</dbReference>
<dbReference type="InterPro" id="IPR001810">
    <property type="entry name" value="F-box_dom"/>
</dbReference>
<dbReference type="PANTHER" id="PTHR31672">
    <property type="entry name" value="BNACNNG10540D PROTEIN"/>
    <property type="match status" value="1"/>
</dbReference>
<evidence type="ECO:0000313" key="2">
    <source>
        <dbReference type="EMBL" id="CAL4933214.1"/>
    </source>
</evidence>
<name>A0ABC8XUX2_9POAL</name>
<dbReference type="PANTHER" id="PTHR31672:SF2">
    <property type="entry name" value="F-BOX DOMAIN-CONTAINING PROTEIN"/>
    <property type="match status" value="1"/>
</dbReference>
<dbReference type="SUPFAM" id="SSF81383">
    <property type="entry name" value="F-box domain"/>
    <property type="match status" value="1"/>
</dbReference>
<sequence>MERPHKSERRGREIPIEILRDILVRLPTKDVVRSSCVSKLWRRIVGDPSFRELHHADHVAAPSESEALFVSENRVPGRRDEVSFFNLSSGKAMCHVAIPSSYSLMNVCNGFICFALDYSQAPAVVCNPVTGGRGGWRQYSYHSQFCVSCKLPLPVHIDGNLYVPVETCLSGERAARMLVLDVATETYRMYHLPYNYYHVGYHESWEMLADGFELNGQMCLAVNVLRPRRNVQFWVMTPTDELEDKDDDKLFWDLRYCLDRGNDPFSFDTPRAAWLDNDRMLCYRHAEVLYKHDTRGYSSSSNDGTLSFDQKIELPRAPYPSSSSYSYSPTYRWNIYGGYRPSLLSPLTFAVPPSQGDKGKKRQFEHTLLGAITQSKRCIMGPAGRSAPR</sequence>
<accession>A0ABC8XUX2</accession>
<dbReference type="Pfam" id="PF00646">
    <property type="entry name" value="F-box"/>
    <property type="match status" value="1"/>
</dbReference>
<dbReference type="Proteomes" id="UP001497457">
    <property type="component" value="Chromosome 15b"/>
</dbReference>
<keyword evidence="3" id="KW-1185">Reference proteome</keyword>